<sequence length="779" mass="83834">MKALGLILKILLGLLVIIVIAVGVIVATVDPNDYREEITDLVKKETGRDLQVETMSLSFFPHLGINLESASLSNAEGFSANPFVSIDKVQVGAAIMPLLSQKLEVDALTLHGLSLNLERDKTGKSNWDDLVKPADEATTKGDKEIKDDENPMDKLASLNFGGIDIQDGQIHWKDEQGQQNVTLENVNFTSGAITFGEFFFIALSADTKVSKPQIASQVDINLEAKLDKDGQYAIRNLNITNTTTGQGIPVKKATTNIELPSFSIENKTLSLASLVINYDIIGGKDFPLDSVKGELTLTEFTGNMESQAFNAKKIALNADVTGENIPNGKATLALNTAAQIDLKAQTANLPKLTLKVLDLTANGDIKATQITSDAIVNANLNIAETNLRDLLKQLKITLPEMSDSKTLTKFAASLGVQFASKTQALKVNNLKVTLDESLLTGNAAVSRFDAPNISYDLALNRINVNRYLPPKKEQPTPAPESQGEVDAKIELPVELLRKLTVNGTIKVGNATFDKLNPKNIVMTTKGSKGKLTVNPLKADIFKTQVLVHAGLDVTGKTPKYSVQTNTKNLPIGEVLLALADSDRLSGTGTMNANITTAGERVSEFKKNLNGTAYVDLKDGAIKGFNLAQAIRDAQAKLSGKAASKTDKEAKTDFSSLVADVTITNGVINTNKLSAQAPFMRVNGSGKVNLPKGTLDYLVKTKIVASDKGQGGEDLKDLNGITIPVKLKGPLTDPSISLDLESLVSQKAQAEIEKKKDEVVKDVQKNVEDKLKDAFKGFKF</sequence>
<evidence type="ECO:0000256" key="1">
    <source>
        <dbReference type="SAM" id="Phobius"/>
    </source>
</evidence>
<keyword evidence="1" id="KW-1133">Transmembrane helix</keyword>
<dbReference type="PANTHER" id="PTHR30441:SF4">
    <property type="entry name" value="PROTEIN ASMA"/>
    <property type="match status" value="1"/>
</dbReference>
<keyword evidence="1" id="KW-0472">Membrane</keyword>
<evidence type="ECO:0000313" key="4">
    <source>
        <dbReference type="Proteomes" id="UP001222275"/>
    </source>
</evidence>
<protein>
    <submittedName>
        <fullName evidence="3">AsmA family protein</fullName>
    </submittedName>
</protein>
<dbReference type="InterPro" id="IPR007844">
    <property type="entry name" value="AsmA"/>
</dbReference>
<evidence type="ECO:0000313" key="3">
    <source>
        <dbReference type="EMBL" id="WEJ61782.1"/>
    </source>
</evidence>
<keyword evidence="4" id="KW-1185">Reference proteome</keyword>
<keyword evidence="1" id="KW-0812">Transmembrane</keyword>
<organism evidence="3 4">
    <name type="scientific">Thiomicrorhabdus lithotrophica</name>
    <dbReference type="NCBI Taxonomy" id="2949997"/>
    <lineage>
        <taxon>Bacteria</taxon>
        <taxon>Pseudomonadati</taxon>
        <taxon>Pseudomonadota</taxon>
        <taxon>Gammaproteobacteria</taxon>
        <taxon>Thiotrichales</taxon>
        <taxon>Piscirickettsiaceae</taxon>
        <taxon>Thiomicrorhabdus</taxon>
    </lineage>
</organism>
<feature type="transmembrane region" description="Helical" evidence="1">
    <location>
        <begin position="7"/>
        <end position="29"/>
    </location>
</feature>
<dbReference type="RefSeq" id="WP_275594041.1">
    <property type="nucleotide sequence ID" value="NZ_CP102381.1"/>
</dbReference>
<evidence type="ECO:0000259" key="2">
    <source>
        <dbReference type="Pfam" id="PF05170"/>
    </source>
</evidence>
<gene>
    <name evidence="3" type="ORF">NR989_07115</name>
</gene>
<reference evidence="3 4" key="1">
    <citation type="submission" date="2022-06" db="EMBL/GenBank/DDBJ databases">
        <title>Thiomicrohabdus sp. nov, an obligately chemolithoautotrophic, sulfur-oxidizing bacterium isolated from beach of Guanyin Mountain. Amoy.</title>
        <authorList>
            <person name="Zhu H."/>
        </authorList>
    </citation>
    <scope>NUCLEOTIDE SEQUENCE [LARGE SCALE GENOMIC DNA]</scope>
    <source>
        <strain evidence="3 4">XGS-01</strain>
    </source>
</reference>
<dbReference type="Proteomes" id="UP001222275">
    <property type="component" value="Chromosome"/>
</dbReference>
<dbReference type="InterPro" id="IPR052894">
    <property type="entry name" value="AsmA-related"/>
</dbReference>
<proteinExistence type="predicted"/>
<dbReference type="EMBL" id="CP102381">
    <property type="protein sequence ID" value="WEJ61782.1"/>
    <property type="molecule type" value="Genomic_DNA"/>
</dbReference>
<dbReference type="PANTHER" id="PTHR30441">
    <property type="entry name" value="DUF748 DOMAIN-CONTAINING PROTEIN"/>
    <property type="match status" value="1"/>
</dbReference>
<name>A0ABY8C8B6_9GAMM</name>
<accession>A0ABY8C8B6</accession>
<dbReference type="Pfam" id="PF05170">
    <property type="entry name" value="AsmA"/>
    <property type="match status" value="1"/>
</dbReference>
<feature type="domain" description="AsmA" evidence="2">
    <location>
        <begin position="1"/>
        <end position="672"/>
    </location>
</feature>